<dbReference type="GO" id="GO:0009247">
    <property type="term" value="P:glycolipid biosynthetic process"/>
    <property type="evidence" value="ECO:0007669"/>
    <property type="project" value="UniProtKB-ARBA"/>
</dbReference>
<evidence type="ECO:0000256" key="2">
    <source>
        <dbReference type="ARBA" id="ARBA00022475"/>
    </source>
</evidence>
<dbReference type="RefSeq" id="WP_093026121.1">
    <property type="nucleotide sequence ID" value="NZ_FPBK01000015.1"/>
</dbReference>
<organism evidence="8 9">
    <name type="scientific">Pustulibacterium marinum</name>
    <dbReference type="NCBI Taxonomy" id="1224947"/>
    <lineage>
        <taxon>Bacteria</taxon>
        <taxon>Pseudomonadati</taxon>
        <taxon>Bacteroidota</taxon>
        <taxon>Flavobacteriia</taxon>
        <taxon>Flavobacteriales</taxon>
        <taxon>Flavobacteriaceae</taxon>
        <taxon>Pustulibacterium</taxon>
    </lineage>
</organism>
<dbReference type="Proteomes" id="UP000199138">
    <property type="component" value="Unassembled WGS sequence"/>
</dbReference>
<keyword evidence="7" id="KW-1133">Transmembrane helix</keyword>
<accession>A0A1I7ICW4</accession>
<dbReference type="OrthoDB" id="9801955at2"/>
<dbReference type="PIRSF" id="PIRSF026649">
    <property type="entry name" value="MsbB"/>
    <property type="match status" value="1"/>
</dbReference>
<dbReference type="PANTHER" id="PTHR30606">
    <property type="entry name" value="LIPID A BIOSYNTHESIS LAUROYL ACYLTRANSFERASE"/>
    <property type="match status" value="1"/>
</dbReference>
<sequence length="303" mass="35939">MQLIVYLLLYPLLWFVSILPFSFLYVMSDVACFIVYKVLGYRVSVVRKNLRLAFPDKGDDELKLIEKKFYHHFCDTFLEMIKSMTISEKALKKRFVYTNLDVLKKFENNNQSIMLVLGHYGNWEWVMSLGDFIKHEGHAVYTPLANKYIDRLIRKVRLRHNSYLISRHHTVRTMLKHRTEKRLVIYGLISDQSPQVQHAHYWTQFLGINVPVYAGAEIMSKKFDAPVVFLNVEKQKRGYYKASFEVITDDPKSIPNYQITDTFNRLLEQQIRKAPAYYLWTHNRFKHKDKMPVKKQTVTSEAV</sequence>
<name>A0A1I7ICW4_9FLAO</name>
<dbReference type="STRING" id="1224947.SAMN05216480_1158"/>
<protein>
    <submittedName>
        <fullName evidence="8">KDO2-lipid IV(A) lauroyltransferase</fullName>
    </submittedName>
</protein>
<dbReference type="AlphaFoldDB" id="A0A1I7ICW4"/>
<evidence type="ECO:0000256" key="7">
    <source>
        <dbReference type="SAM" id="Phobius"/>
    </source>
</evidence>
<reference evidence="8 9" key="1">
    <citation type="submission" date="2016-10" db="EMBL/GenBank/DDBJ databases">
        <authorList>
            <person name="de Groot N.N."/>
        </authorList>
    </citation>
    <scope>NUCLEOTIDE SEQUENCE [LARGE SCALE GENOMIC DNA]</scope>
    <source>
        <strain evidence="8 9">CGMCC 1.12333</strain>
    </source>
</reference>
<evidence type="ECO:0000313" key="9">
    <source>
        <dbReference type="Proteomes" id="UP000199138"/>
    </source>
</evidence>
<dbReference type="InterPro" id="IPR004960">
    <property type="entry name" value="LipA_acyltrans"/>
</dbReference>
<evidence type="ECO:0000256" key="1">
    <source>
        <dbReference type="ARBA" id="ARBA00004533"/>
    </source>
</evidence>
<evidence type="ECO:0000256" key="6">
    <source>
        <dbReference type="ARBA" id="ARBA00023315"/>
    </source>
</evidence>
<keyword evidence="4 8" id="KW-0808">Transferase</keyword>
<dbReference type="EMBL" id="FPBK01000015">
    <property type="protein sequence ID" value="SFU70777.1"/>
    <property type="molecule type" value="Genomic_DNA"/>
</dbReference>
<keyword evidence="9" id="KW-1185">Reference proteome</keyword>
<evidence type="ECO:0000256" key="4">
    <source>
        <dbReference type="ARBA" id="ARBA00022679"/>
    </source>
</evidence>
<feature type="transmembrane region" description="Helical" evidence="7">
    <location>
        <begin position="12"/>
        <end position="39"/>
    </location>
</feature>
<dbReference type="PANTHER" id="PTHR30606:SF10">
    <property type="entry name" value="PHOSPHATIDYLINOSITOL MANNOSIDE ACYLTRANSFERASE"/>
    <property type="match status" value="1"/>
</dbReference>
<keyword evidence="5 7" id="KW-0472">Membrane</keyword>
<dbReference type="CDD" id="cd07984">
    <property type="entry name" value="LPLAT_LABLAT-like"/>
    <property type="match status" value="1"/>
</dbReference>
<evidence type="ECO:0000256" key="5">
    <source>
        <dbReference type="ARBA" id="ARBA00023136"/>
    </source>
</evidence>
<dbReference type="GO" id="GO:0005886">
    <property type="term" value="C:plasma membrane"/>
    <property type="evidence" value="ECO:0007669"/>
    <property type="project" value="UniProtKB-SubCell"/>
</dbReference>
<evidence type="ECO:0000313" key="8">
    <source>
        <dbReference type="EMBL" id="SFU70777.1"/>
    </source>
</evidence>
<dbReference type="GO" id="GO:0016746">
    <property type="term" value="F:acyltransferase activity"/>
    <property type="evidence" value="ECO:0007669"/>
    <property type="project" value="UniProtKB-KW"/>
</dbReference>
<keyword evidence="2" id="KW-1003">Cell membrane</keyword>
<proteinExistence type="predicted"/>
<dbReference type="Pfam" id="PF03279">
    <property type="entry name" value="Lip_A_acyltrans"/>
    <property type="match status" value="1"/>
</dbReference>
<keyword evidence="3" id="KW-0997">Cell inner membrane</keyword>
<comment type="subcellular location">
    <subcellularLocation>
        <location evidence="1">Cell inner membrane</location>
    </subcellularLocation>
</comment>
<evidence type="ECO:0000256" key="3">
    <source>
        <dbReference type="ARBA" id="ARBA00022519"/>
    </source>
</evidence>
<keyword evidence="7" id="KW-0812">Transmembrane</keyword>
<gene>
    <name evidence="8" type="ORF">SAMN05216480_1158</name>
</gene>
<keyword evidence="6" id="KW-0012">Acyltransferase</keyword>